<dbReference type="EMBL" id="AAXW01000002">
    <property type="protein sequence ID" value="EAZ93800.1"/>
    <property type="molecule type" value="Genomic_DNA"/>
</dbReference>
<dbReference type="Proteomes" id="UP000003781">
    <property type="component" value="Unassembled WGS sequence"/>
</dbReference>
<organism evidence="1 2">
    <name type="scientific">Crocosphaera chwakensis CCY0110</name>
    <dbReference type="NCBI Taxonomy" id="391612"/>
    <lineage>
        <taxon>Bacteria</taxon>
        <taxon>Bacillati</taxon>
        <taxon>Cyanobacteriota</taxon>
        <taxon>Cyanophyceae</taxon>
        <taxon>Oscillatoriophycideae</taxon>
        <taxon>Chroococcales</taxon>
        <taxon>Aphanothecaceae</taxon>
        <taxon>Crocosphaera</taxon>
        <taxon>Crocosphaera chwakensis</taxon>
    </lineage>
</organism>
<sequence length="30" mass="3483">MATARTNSLTLIEPLQSNDSALLRRWDFMM</sequence>
<keyword evidence="2" id="KW-1185">Reference proteome</keyword>
<protein>
    <submittedName>
        <fullName evidence="1">Uncharacterized protein</fullName>
    </submittedName>
</protein>
<proteinExistence type="predicted"/>
<accession>A3IJ18</accession>
<evidence type="ECO:0000313" key="1">
    <source>
        <dbReference type="EMBL" id="EAZ93800.1"/>
    </source>
</evidence>
<comment type="caution">
    <text evidence="1">The sequence shown here is derived from an EMBL/GenBank/DDBJ whole genome shotgun (WGS) entry which is preliminary data.</text>
</comment>
<name>A3IJ18_9CHRO</name>
<dbReference type="AlphaFoldDB" id="A3IJ18"/>
<reference evidence="1 2" key="1">
    <citation type="submission" date="2007-03" db="EMBL/GenBank/DDBJ databases">
        <authorList>
            <person name="Stal L."/>
            <person name="Ferriera S."/>
            <person name="Johnson J."/>
            <person name="Kravitz S."/>
            <person name="Beeson K."/>
            <person name="Sutton G."/>
            <person name="Rogers Y.-H."/>
            <person name="Friedman R."/>
            <person name="Frazier M."/>
            <person name="Venter J.C."/>
        </authorList>
    </citation>
    <scope>NUCLEOTIDE SEQUENCE [LARGE SCALE GENOMIC DNA]</scope>
    <source>
        <strain evidence="1 2">CCY0110</strain>
    </source>
</reference>
<gene>
    <name evidence="1" type="ORF">CY0110_18432</name>
</gene>
<evidence type="ECO:0000313" key="2">
    <source>
        <dbReference type="Proteomes" id="UP000003781"/>
    </source>
</evidence>